<dbReference type="Pfam" id="PF06445">
    <property type="entry name" value="GyrI-like"/>
    <property type="match status" value="1"/>
</dbReference>
<evidence type="ECO:0000313" key="6">
    <source>
        <dbReference type="Proteomes" id="UP000677305"/>
    </source>
</evidence>
<reference evidence="5 6" key="1">
    <citation type="submission" date="2020-07" db="EMBL/GenBank/DDBJ databases">
        <title>Vallitalea guaymasensis genome.</title>
        <authorList>
            <person name="Postec A."/>
        </authorList>
    </citation>
    <scope>NUCLEOTIDE SEQUENCE [LARGE SCALE GENOMIC DNA]</scope>
    <source>
        <strain evidence="5 6">Ra1766G1</strain>
    </source>
</reference>
<keyword evidence="2" id="KW-0238">DNA-binding</keyword>
<dbReference type="InterPro" id="IPR011256">
    <property type="entry name" value="Reg_factor_effector_dom_sf"/>
</dbReference>
<accession>A0A8J8SCT4</accession>
<proteinExistence type="predicted"/>
<dbReference type="SUPFAM" id="SSF46689">
    <property type="entry name" value="Homeodomain-like"/>
    <property type="match status" value="2"/>
</dbReference>
<dbReference type="Gene3D" id="1.10.10.60">
    <property type="entry name" value="Homeodomain-like"/>
    <property type="match status" value="2"/>
</dbReference>
<dbReference type="InterPro" id="IPR020449">
    <property type="entry name" value="Tscrpt_reg_AraC-type_HTH"/>
</dbReference>
<dbReference type="Gene3D" id="3.20.80.10">
    <property type="entry name" value="Regulatory factor, effector binding domain"/>
    <property type="match status" value="1"/>
</dbReference>
<dbReference type="PANTHER" id="PTHR47504:SF5">
    <property type="entry name" value="RIGHT ORIGIN-BINDING PROTEIN"/>
    <property type="match status" value="1"/>
</dbReference>
<dbReference type="InterPro" id="IPR029442">
    <property type="entry name" value="GyrI-like"/>
</dbReference>
<dbReference type="Pfam" id="PF12833">
    <property type="entry name" value="HTH_18"/>
    <property type="match status" value="1"/>
</dbReference>
<dbReference type="GO" id="GO:0003700">
    <property type="term" value="F:DNA-binding transcription factor activity"/>
    <property type="evidence" value="ECO:0007669"/>
    <property type="project" value="InterPro"/>
</dbReference>
<dbReference type="InterPro" id="IPR050959">
    <property type="entry name" value="MarA-like"/>
</dbReference>
<evidence type="ECO:0000313" key="5">
    <source>
        <dbReference type="EMBL" id="QUH29756.1"/>
    </source>
</evidence>
<dbReference type="PRINTS" id="PR00032">
    <property type="entry name" value="HTHARAC"/>
</dbReference>
<keyword evidence="3" id="KW-0804">Transcription</keyword>
<dbReference type="InterPro" id="IPR010499">
    <property type="entry name" value="AraC_E-bd"/>
</dbReference>
<dbReference type="SMART" id="SM00871">
    <property type="entry name" value="AraC_E_bind"/>
    <property type="match status" value="1"/>
</dbReference>
<evidence type="ECO:0000256" key="1">
    <source>
        <dbReference type="ARBA" id="ARBA00023015"/>
    </source>
</evidence>
<dbReference type="RefSeq" id="WP_212690014.1">
    <property type="nucleotide sequence ID" value="NZ_CP058561.1"/>
</dbReference>
<dbReference type="AlphaFoldDB" id="A0A8J8SCT4"/>
<dbReference type="PROSITE" id="PS00041">
    <property type="entry name" value="HTH_ARAC_FAMILY_1"/>
    <property type="match status" value="1"/>
</dbReference>
<keyword evidence="1" id="KW-0805">Transcription regulation</keyword>
<evidence type="ECO:0000259" key="4">
    <source>
        <dbReference type="PROSITE" id="PS01124"/>
    </source>
</evidence>
<protein>
    <submittedName>
        <fullName evidence="5">AraC family transcriptional regulator</fullName>
    </submittedName>
</protein>
<dbReference type="SUPFAM" id="SSF55136">
    <property type="entry name" value="Probable bacterial effector-binding domain"/>
    <property type="match status" value="1"/>
</dbReference>
<name>A0A8J8SCT4_9FIRM</name>
<gene>
    <name evidence="5" type="ORF">HYG85_12910</name>
</gene>
<evidence type="ECO:0000256" key="3">
    <source>
        <dbReference type="ARBA" id="ARBA00023163"/>
    </source>
</evidence>
<dbReference type="InterPro" id="IPR018062">
    <property type="entry name" value="HTH_AraC-typ_CS"/>
</dbReference>
<feature type="domain" description="HTH araC/xylS-type" evidence="4">
    <location>
        <begin position="8"/>
        <end position="106"/>
    </location>
</feature>
<dbReference type="KEGG" id="vgu:HYG85_12910"/>
<dbReference type="InterPro" id="IPR009057">
    <property type="entry name" value="Homeodomain-like_sf"/>
</dbReference>
<keyword evidence="6" id="KW-1185">Reference proteome</keyword>
<dbReference type="InterPro" id="IPR018060">
    <property type="entry name" value="HTH_AraC"/>
</dbReference>
<dbReference type="EMBL" id="CP058561">
    <property type="protein sequence ID" value="QUH29756.1"/>
    <property type="molecule type" value="Genomic_DNA"/>
</dbReference>
<dbReference type="Proteomes" id="UP000677305">
    <property type="component" value="Chromosome"/>
</dbReference>
<evidence type="ECO:0000256" key="2">
    <source>
        <dbReference type="ARBA" id="ARBA00023125"/>
    </source>
</evidence>
<organism evidence="5 6">
    <name type="scientific">Vallitalea guaymasensis</name>
    <dbReference type="NCBI Taxonomy" id="1185412"/>
    <lineage>
        <taxon>Bacteria</taxon>
        <taxon>Bacillati</taxon>
        <taxon>Bacillota</taxon>
        <taxon>Clostridia</taxon>
        <taxon>Lachnospirales</taxon>
        <taxon>Vallitaleaceae</taxon>
        <taxon>Vallitalea</taxon>
    </lineage>
</organism>
<dbReference type="PROSITE" id="PS01124">
    <property type="entry name" value="HTH_ARAC_FAMILY_2"/>
    <property type="match status" value="1"/>
</dbReference>
<dbReference type="GO" id="GO:0043565">
    <property type="term" value="F:sequence-specific DNA binding"/>
    <property type="evidence" value="ECO:0007669"/>
    <property type="project" value="InterPro"/>
</dbReference>
<dbReference type="SMART" id="SM00342">
    <property type="entry name" value="HTH_ARAC"/>
    <property type="match status" value="1"/>
</dbReference>
<sequence length="287" mass="33224">MEYLDILERAIIYIENHLSENINVNDVAKEVGYSYYHLTRIFQVVLGENIGNYIKKRRLSNGANQLLYSDKKIIDIALENGFDSSEAFSRAFKSVYSVSPKEYRNNRLEVFIGNKKEISIDLLKHITTNITVQPEIKYIEDIHVAGIQGVSSINNIYSLWQEFDKVADTIPNKHISKRTFGICEQLQESHTINYHMDFSEVIGIEVNSYDNLPDGIVAKTIPSGKYAVFTHRGLLSEILKTYEYIWGTWILLTKEVLDERGSFELYDQRFLGRDNEKSEMDIYIPVK</sequence>
<dbReference type="PANTHER" id="PTHR47504">
    <property type="entry name" value="RIGHT ORIGIN-BINDING PROTEIN"/>
    <property type="match status" value="1"/>
</dbReference>